<accession>A0A560BKB7</accession>
<dbReference type="SUPFAM" id="SSF82093">
    <property type="entry name" value="Heme chaperone CcmE"/>
    <property type="match status" value="1"/>
</dbReference>
<keyword evidence="1" id="KW-0479">Metal-binding</keyword>
<reference evidence="4 5" key="1">
    <citation type="submission" date="2019-06" db="EMBL/GenBank/DDBJ databases">
        <title>Genomic Encyclopedia of Type Strains, Phase IV (KMG-V): Genome sequencing to study the core and pangenomes of soil and plant-associated prokaryotes.</title>
        <authorList>
            <person name="Whitman W."/>
        </authorList>
    </citation>
    <scope>NUCLEOTIDE SEQUENCE [LARGE SCALE GENOMIC DNA]</scope>
    <source>
        <strain evidence="4 5">BR 11796</strain>
    </source>
</reference>
<keyword evidence="1" id="KW-0349">Heme</keyword>
<evidence type="ECO:0000256" key="1">
    <source>
        <dbReference type="ARBA" id="ARBA00022617"/>
    </source>
</evidence>
<dbReference type="GO" id="GO:0017003">
    <property type="term" value="P:protein-heme linkage"/>
    <property type="evidence" value="ECO:0007669"/>
    <property type="project" value="InterPro"/>
</dbReference>
<evidence type="ECO:0000313" key="5">
    <source>
        <dbReference type="Proteomes" id="UP000316083"/>
    </source>
</evidence>
<protein>
    <recommendedName>
        <fullName evidence="6">DUF5666 domain-containing protein</fullName>
    </recommendedName>
</protein>
<evidence type="ECO:0000256" key="3">
    <source>
        <dbReference type="SAM" id="SignalP"/>
    </source>
</evidence>
<evidence type="ECO:0000313" key="4">
    <source>
        <dbReference type="EMBL" id="TWA72959.1"/>
    </source>
</evidence>
<proteinExistence type="predicted"/>
<feature type="chain" id="PRO_5021872676" description="DUF5666 domain-containing protein" evidence="3">
    <location>
        <begin position="31"/>
        <end position="133"/>
    </location>
</feature>
<name>A0A560BKB7_AZOBR</name>
<dbReference type="GO" id="GO:0005886">
    <property type="term" value="C:plasma membrane"/>
    <property type="evidence" value="ECO:0007669"/>
    <property type="project" value="InterPro"/>
</dbReference>
<keyword evidence="1" id="KW-0408">Iron</keyword>
<evidence type="ECO:0008006" key="6">
    <source>
        <dbReference type="Google" id="ProtNLM"/>
    </source>
</evidence>
<organism evidence="4 5">
    <name type="scientific">Azospirillum brasilense</name>
    <dbReference type="NCBI Taxonomy" id="192"/>
    <lineage>
        <taxon>Bacteria</taxon>
        <taxon>Pseudomonadati</taxon>
        <taxon>Pseudomonadota</taxon>
        <taxon>Alphaproteobacteria</taxon>
        <taxon>Rhodospirillales</taxon>
        <taxon>Azospirillaceae</taxon>
        <taxon>Azospirillum</taxon>
    </lineage>
</organism>
<dbReference type="InterPro" id="IPR036127">
    <property type="entry name" value="CcmE-like_sf"/>
</dbReference>
<feature type="signal peptide" evidence="3">
    <location>
        <begin position="1"/>
        <end position="30"/>
    </location>
</feature>
<sequence length="133" mass="13288">MRPSTTLPVLAAPVLAAAVAALLLSGSADAGEGHRKVQAASPQPVTEVMRAGGGTVSGTVTAVGATWMTIQDDSARADVTVRGLLPEGIAPGAPITVTGPVRKGELVASEIILADGSLHRPSRGGHGLDHDDD</sequence>
<comment type="caution">
    <text evidence="4">The sequence shown here is derived from an EMBL/GenBank/DDBJ whole genome shotgun (WGS) entry which is preliminary data.</text>
</comment>
<keyword evidence="3" id="KW-0732">Signal</keyword>
<gene>
    <name evidence="4" type="ORF">FBZ82_102561</name>
</gene>
<keyword evidence="2" id="KW-0201">Cytochrome c-type biogenesis</keyword>
<dbReference type="AlphaFoldDB" id="A0A560BKB7"/>
<dbReference type="Proteomes" id="UP000316083">
    <property type="component" value="Unassembled WGS sequence"/>
</dbReference>
<dbReference type="GO" id="GO:0017004">
    <property type="term" value="P:cytochrome complex assembly"/>
    <property type="evidence" value="ECO:0007669"/>
    <property type="project" value="UniProtKB-KW"/>
</dbReference>
<dbReference type="EMBL" id="VITF01000002">
    <property type="protein sequence ID" value="TWA72959.1"/>
    <property type="molecule type" value="Genomic_DNA"/>
</dbReference>
<dbReference type="RefSeq" id="WP_145674129.1">
    <property type="nucleotide sequence ID" value="NZ_VITF01000002.1"/>
</dbReference>
<evidence type="ECO:0000256" key="2">
    <source>
        <dbReference type="ARBA" id="ARBA00022748"/>
    </source>
</evidence>